<reference evidence="1 2" key="1">
    <citation type="journal article" date="2021" name="Hortic Res">
        <title>High-quality reference genome and annotation aids understanding of berry development for evergreen blueberry (Vaccinium darrowii).</title>
        <authorList>
            <person name="Yu J."/>
            <person name="Hulse-Kemp A.M."/>
            <person name="Babiker E."/>
            <person name="Staton M."/>
        </authorList>
    </citation>
    <scope>NUCLEOTIDE SEQUENCE [LARGE SCALE GENOMIC DNA]</scope>
    <source>
        <strain evidence="2">cv. NJ 8807/NJ 8810</strain>
        <tissue evidence="1">Young leaf</tissue>
    </source>
</reference>
<accession>A0ACB7X8B5</accession>
<gene>
    <name evidence="1" type="ORF">Vadar_007271</name>
</gene>
<dbReference type="Proteomes" id="UP000828048">
    <property type="component" value="Chromosome 6"/>
</dbReference>
<name>A0ACB7X8B5_9ERIC</name>
<organism evidence="1 2">
    <name type="scientific">Vaccinium darrowii</name>
    <dbReference type="NCBI Taxonomy" id="229202"/>
    <lineage>
        <taxon>Eukaryota</taxon>
        <taxon>Viridiplantae</taxon>
        <taxon>Streptophyta</taxon>
        <taxon>Embryophyta</taxon>
        <taxon>Tracheophyta</taxon>
        <taxon>Spermatophyta</taxon>
        <taxon>Magnoliopsida</taxon>
        <taxon>eudicotyledons</taxon>
        <taxon>Gunneridae</taxon>
        <taxon>Pentapetalae</taxon>
        <taxon>asterids</taxon>
        <taxon>Ericales</taxon>
        <taxon>Ericaceae</taxon>
        <taxon>Vaccinioideae</taxon>
        <taxon>Vaccinieae</taxon>
        <taxon>Vaccinium</taxon>
    </lineage>
</organism>
<proteinExistence type="predicted"/>
<evidence type="ECO:0000313" key="1">
    <source>
        <dbReference type="EMBL" id="KAH7836908.1"/>
    </source>
</evidence>
<comment type="caution">
    <text evidence="1">The sequence shown here is derived from an EMBL/GenBank/DDBJ whole genome shotgun (WGS) entry which is preliminary data.</text>
</comment>
<protein>
    <submittedName>
        <fullName evidence="1">Uncharacterized protein</fullName>
    </submittedName>
</protein>
<sequence>MEGQTQFVFSSSERNKYSKELDVAIRAVQMACLLCQIVLESLISKTNGQVHPNDDDSPVKIANVLEAISQCNSTSGPVGRFWVLSPVFRTSGFVGVDQYAFSLALIEDGKVVLGVLRCPNYPMKKEWPSYPTSESWERGCLFYARRGSGKAWVQPLLRGEKKLLWTNNARQIQVSSIDDPAFATFCEPVNKANSSHSFTAGLAHSVGLRNQPLCENSMVKYEAIGSGHTVMFMKYTRAGCKEKIWDHAAGGVIIQEAGGVVTDIGGHPLDFSKAVLIALLHSNPPITPHPWPRHNTAVVPSNGLREVATVVAVEVDK</sequence>
<evidence type="ECO:0000313" key="2">
    <source>
        <dbReference type="Proteomes" id="UP000828048"/>
    </source>
</evidence>
<dbReference type="EMBL" id="CM037156">
    <property type="protein sequence ID" value="KAH7836908.1"/>
    <property type="molecule type" value="Genomic_DNA"/>
</dbReference>
<keyword evidence="2" id="KW-1185">Reference proteome</keyword>